<sequence length="42" mass="4247">MTALLADAYPSQRMSWVLGMNVIVAAGSSIYGSLMGGALVSG</sequence>
<reference evidence="2 3" key="1">
    <citation type="journal article" date="2024" name="Chem. Sci.">
        <title>Discovery of megapolipeptins by genome mining of a Burkholderiales bacteria collection.</title>
        <authorList>
            <person name="Paulo B.S."/>
            <person name="Recchia M.J.J."/>
            <person name="Lee S."/>
            <person name="Fergusson C.H."/>
            <person name="Romanowski S.B."/>
            <person name="Hernandez A."/>
            <person name="Krull N."/>
            <person name="Liu D.Y."/>
            <person name="Cavanagh H."/>
            <person name="Bos A."/>
            <person name="Gray C.A."/>
            <person name="Murphy B.T."/>
            <person name="Linington R.G."/>
            <person name="Eustaquio A.S."/>
        </authorList>
    </citation>
    <scope>NUCLEOTIDE SEQUENCE [LARGE SCALE GENOMIC DNA]</scope>
    <source>
        <strain evidence="2 3">RL21-008-BIB-A</strain>
    </source>
</reference>
<evidence type="ECO:0000256" key="1">
    <source>
        <dbReference type="SAM" id="Phobius"/>
    </source>
</evidence>
<gene>
    <name evidence="2" type="ORF">PQR62_25390</name>
</gene>
<comment type="caution">
    <text evidence="2">The sequence shown here is derived from an EMBL/GenBank/DDBJ whole genome shotgun (WGS) entry which is preliminary data.</text>
</comment>
<feature type="transmembrane region" description="Helical" evidence="1">
    <location>
        <begin position="16"/>
        <end position="40"/>
    </location>
</feature>
<accession>A0ABW9AHN9</accession>
<keyword evidence="1" id="KW-1133">Transmembrane helix</keyword>
<keyword evidence="3" id="KW-1185">Reference proteome</keyword>
<dbReference type="RefSeq" id="WP_408160868.1">
    <property type="nucleotide sequence ID" value="NZ_JAQQFM010000020.1"/>
</dbReference>
<evidence type="ECO:0000313" key="3">
    <source>
        <dbReference type="Proteomes" id="UP001629246"/>
    </source>
</evidence>
<keyword evidence="1" id="KW-0812">Transmembrane</keyword>
<keyword evidence="1" id="KW-0472">Membrane</keyword>
<protein>
    <recommendedName>
        <fullName evidence="4">MFS transporter</fullName>
    </recommendedName>
</protein>
<organism evidence="2 3">
    <name type="scientific">Herbaspirillum lusitanum</name>
    <dbReference type="NCBI Taxonomy" id="213312"/>
    <lineage>
        <taxon>Bacteria</taxon>
        <taxon>Pseudomonadati</taxon>
        <taxon>Pseudomonadota</taxon>
        <taxon>Betaproteobacteria</taxon>
        <taxon>Burkholderiales</taxon>
        <taxon>Oxalobacteraceae</taxon>
        <taxon>Herbaspirillum</taxon>
    </lineage>
</organism>
<evidence type="ECO:0000313" key="2">
    <source>
        <dbReference type="EMBL" id="MFL9927630.1"/>
    </source>
</evidence>
<dbReference type="Proteomes" id="UP001629246">
    <property type="component" value="Unassembled WGS sequence"/>
</dbReference>
<proteinExistence type="predicted"/>
<name>A0ABW9AHN9_9BURK</name>
<evidence type="ECO:0008006" key="4">
    <source>
        <dbReference type="Google" id="ProtNLM"/>
    </source>
</evidence>
<dbReference type="EMBL" id="JAQQFM010000020">
    <property type="protein sequence ID" value="MFL9927630.1"/>
    <property type="molecule type" value="Genomic_DNA"/>
</dbReference>